<evidence type="ECO:0000259" key="3">
    <source>
        <dbReference type="PROSITE" id="PS50112"/>
    </source>
</evidence>
<dbReference type="AlphaFoldDB" id="A0A1I4J1K3"/>
<dbReference type="OrthoDB" id="9813903at2"/>
<organism evidence="7 8">
    <name type="scientific">Rugamonas rubra</name>
    <dbReference type="NCBI Taxonomy" id="758825"/>
    <lineage>
        <taxon>Bacteria</taxon>
        <taxon>Pseudomonadati</taxon>
        <taxon>Pseudomonadota</taxon>
        <taxon>Betaproteobacteria</taxon>
        <taxon>Burkholderiales</taxon>
        <taxon>Oxalobacteraceae</taxon>
        <taxon>Telluria group</taxon>
        <taxon>Rugamonas</taxon>
    </lineage>
</organism>
<dbReference type="InterPro" id="IPR035919">
    <property type="entry name" value="EAL_sf"/>
</dbReference>
<dbReference type="SUPFAM" id="SSF55785">
    <property type="entry name" value="PYP-like sensor domain (PAS domain)"/>
    <property type="match status" value="2"/>
</dbReference>
<feature type="domain" description="PAC" evidence="4">
    <location>
        <begin position="288"/>
        <end position="340"/>
    </location>
</feature>
<proteinExistence type="predicted"/>
<dbReference type="CDD" id="cd01948">
    <property type="entry name" value="EAL"/>
    <property type="match status" value="1"/>
</dbReference>
<dbReference type="Pfam" id="PF08448">
    <property type="entry name" value="PAS_4"/>
    <property type="match status" value="1"/>
</dbReference>
<feature type="domain" description="GGDEF" evidence="6">
    <location>
        <begin position="372"/>
        <end position="510"/>
    </location>
</feature>
<reference evidence="7 8" key="1">
    <citation type="submission" date="2016-10" db="EMBL/GenBank/DDBJ databases">
        <authorList>
            <person name="de Groot N.N."/>
        </authorList>
    </citation>
    <scope>NUCLEOTIDE SEQUENCE [LARGE SCALE GENOMIC DNA]</scope>
    <source>
        <strain evidence="7 8">ATCC 43154</strain>
    </source>
</reference>
<dbReference type="InterPro" id="IPR000014">
    <property type="entry name" value="PAS"/>
</dbReference>
<dbReference type="PANTHER" id="PTHR44757">
    <property type="entry name" value="DIGUANYLATE CYCLASE DGCP"/>
    <property type="match status" value="1"/>
</dbReference>
<keyword evidence="8" id="KW-1185">Reference proteome</keyword>
<evidence type="ECO:0000259" key="5">
    <source>
        <dbReference type="PROSITE" id="PS50883"/>
    </source>
</evidence>
<dbReference type="PROSITE" id="PS50887">
    <property type="entry name" value="GGDEF"/>
    <property type="match status" value="1"/>
</dbReference>
<sequence length="782" mass="85101">MKDLPSPPPEGPAAHPPASPPSNAANARGNTCDATHANHPASCAASCAAPQLAHCELLDQPAAAAPAARPQCDGGAGITIDGCQPFACAVLDGLPEQIAVLDQQGRIVSVNAAWRRFADDNAALSTPIPGHAALGSNYLSGCDAGLAGATTGAADACAGIRAVLDGKLPSFSMEYPCHTAHQQRWYSMTATPLEYDWRGAVVTHRDITERRQSEANLRIAAIAFESPEGMMVTDARGHILQVNKAFCTITGYSRSEIIGQSPKVLNSGRHDAAFYTDMWDAIRRHGSWEGEIWNRRKNGEVYPERLNITAVKERDGSVTNYVASLTDITLSKAASDEIKNLAFYDPLTRLPNRRLLLDRLRQVLASTAATGKYSALMFLDLDNFKTLNDTLGHNIGDQLLQQVAKRLHDCLRHGDTVARLGGDEFVVLAEGMSDHAVGAAAHTETLGNKILASLNLPYQLGAHTVRSSPSIGATLFHNHEQAPDELLMQADIAMYQAKKAGRNALRFFDQKMQDAISARAALESELRGAFEQQQFELYYQIQVDSEQRPTGAEALLRWIQPDGSFISPAKFIPLAEETGMILPIGKWVIETACAQLQLWSQDPRTSKLSLAVNVSARQFRQADFGAQVYAAVQRHEINPSLLKLELTEGILLENISDTVASMTELKAIGVRISLDDFGTGYSSLQYLKQLPLDQLKIDQSFVRDLASDNSDQAIVRTITAMAHSLNLDVIAEGVESADQRQQLAHVGCLHYQGYLFGRPLPLAQFETLWHEYADQAPQLLAG</sequence>
<dbReference type="NCBIfam" id="TIGR00229">
    <property type="entry name" value="sensory_box"/>
    <property type="match status" value="1"/>
</dbReference>
<dbReference type="Pfam" id="PF13426">
    <property type="entry name" value="PAS_9"/>
    <property type="match status" value="1"/>
</dbReference>
<evidence type="ECO:0000256" key="1">
    <source>
        <dbReference type="ARBA" id="ARBA00051114"/>
    </source>
</evidence>
<dbReference type="GO" id="GO:0071732">
    <property type="term" value="P:cellular response to nitric oxide"/>
    <property type="evidence" value="ECO:0007669"/>
    <property type="project" value="UniProtKB-ARBA"/>
</dbReference>
<dbReference type="GO" id="GO:0071111">
    <property type="term" value="F:cyclic-guanylate-specific phosphodiesterase activity"/>
    <property type="evidence" value="ECO:0007669"/>
    <property type="project" value="UniProtKB-EC"/>
</dbReference>
<dbReference type="Pfam" id="PF00990">
    <property type="entry name" value="GGDEF"/>
    <property type="match status" value="1"/>
</dbReference>
<protein>
    <submittedName>
        <fullName evidence="7">PAS domain S-box-containing protein/diguanylate cyclase (GGDEF) domain-containing protein</fullName>
    </submittedName>
</protein>
<dbReference type="PROSITE" id="PS50112">
    <property type="entry name" value="PAS"/>
    <property type="match status" value="1"/>
</dbReference>
<dbReference type="InterPro" id="IPR000700">
    <property type="entry name" value="PAS-assoc_C"/>
</dbReference>
<dbReference type="FunFam" id="3.20.20.450:FF:000001">
    <property type="entry name" value="Cyclic di-GMP phosphodiesterase yahA"/>
    <property type="match status" value="1"/>
</dbReference>
<dbReference type="SMART" id="SM00267">
    <property type="entry name" value="GGDEF"/>
    <property type="match status" value="1"/>
</dbReference>
<dbReference type="SUPFAM" id="SSF55073">
    <property type="entry name" value="Nucleotide cyclase"/>
    <property type="match status" value="1"/>
</dbReference>
<dbReference type="InterPro" id="IPR052155">
    <property type="entry name" value="Biofilm_reg_signaling"/>
</dbReference>
<feature type="domain" description="PAS" evidence="3">
    <location>
        <begin position="213"/>
        <end position="261"/>
    </location>
</feature>
<dbReference type="SMART" id="SM00086">
    <property type="entry name" value="PAC"/>
    <property type="match status" value="2"/>
</dbReference>
<dbReference type="SMART" id="SM00052">
    <property type="entry name" value="EAL"/>
    <property type="match status" value="1"/>
</dbReference>
<evidence type="ECO:0000259" key="6">
    <source>
        <dbReference type="PROSITE" id="PS50887"/>
    </source>
</evidence>
<dbReference type="InterPro" id="IPR043128">
    <property type="entry name" value="Rev_trsase/Diguanyl_cyclase"/>
</dbReference>
<dbReference type="SUPFAM" id="SSF141868">
    <property type="entry name" value="EAL domain-like"/>
    <property type="match status" value="1"/>
</dbReference>
<dbReference type="PROSITE" id="PS50113">
    <property type="entry name" value="PAC"/>
    <property type="match status" value="1"/>
</dbReference>
<dbReference type="EMBL" id="FOTW01000005">
    <property type="protein sequence ID" value="SFL60073.1"/>
    <property type="molecule type" value="Genomic_DNA"/>
</dbReference>
<dbReference type="InterPro" id="IPR000160">
    <property type="entry name" value="GGDEF_dom"/>
</dbReference>
<dbReference type="InterPro" id="IPR001633">
    <property type="entry name" value="EAL_dom"/>
</dbReference>
<dbReference type="Gene3D" id="3.30.70.270">
    <property type="match status" value="1"/>
</dbReference>
<name>A0A1I4J1K3_9BURK</name>
<evidence type="ECO:0000313" key="7">
    <source>
        <dbReference type="EMBL" id="SFL60073.1"/>
    </source>
</evidence>
<accession>A0A1I4J1K3</accession>
<evidence type="ECO:0000259" key="4">
    <source>
        <dbReference type="PROSITE" id="PS50113"/>
    </source>
</evidence>
<gene>
    <name evidence="7" type="ORF">SAMN02982985_00872</name>
</gene>
<dbReference type="STRING" id="758825.SAMN02982985_00872"/>
<dbReference type="InterPro" id="IPR029787">
    <property type="entry name" value="Nucleotide_cyclase"/>
</dbReference>
<feature type="region of interest" description="Disordered" evidence="2">
    <location>
        <begin position="1"/>
        <end position="31"/>
    </location>
</feature>
<dbReference type="InterPro" id="IPR001610">
    <property type="entry name" value="PAC"/>
</dbReference>
<dbReference type="Gene3D" id="3.30.450.20">
    <property type="entry name" value="PAS domain"/>
    <property type="match status" value="2"/>
</dbReference>
<dbReference type="SMART" id="SM00091">
    <property type="entry name" value="PAS"/>
    <property type="match status" value="2"/>
</dbReference>
<dbReference type="Proteomes" id="UP000199470">
    <property type="component" value="Unassembled WGS sequence"/>
</dbReference>
<dbReference type="NCBIfam" id="TIGR00254">
    <property type="entry name" value="GGDEF"/>
    <property type="match status" value="1"/>
</dbReference>
<dbReference type="RefSeq" id="WP_093384107.1">
    <property type="nucleotide sequence ID" value="NZ_FOTW01000005.1"/>
</dbReference>
<dbReference type="InterPro" id="IPR035965">
    <property type="entry name" value="PAS-like_dom_sf"/>
</dbReference>
<dbReference type="PROSITE" id="PS50883">
    <property type="entry name" value="EAL"/>
    <property type="match status" value="1"/>
</dbReference>
<dbReference type="Pfam" id="PF00563">
    <property type="entry name" value="EAL"/>
    <property type="match status" value="1"/>
</dbReference>
<feature type="domain" description="EAL" evidence="5">
    <location>
        <begin position="519"/>
        <end position="773"/>
    </location>
</feature>
<evidence type="ECO:0000313" key="8">
    <source>
        <dbReference type="Proteomes" id="UP000199470"/>
    </source>
</evidence>
<evidence type="ECO:0000256" key="2">
    <source>
        <dbReference type="SAM" id="MobiDB-lite"/>
    </source>
</evidence>
<dbReference type="PANTHER" id="PTHR44757:SF2">
    <property type="entry name" value="BIOFILM ARCHITECTURE MAINTENANCE PROTEIN MBAA"/>
    <property type="match status" value="1"/>
</dbReference>
<feature type="compositionally biased region" description="Pro residues" evidence="2">
    <location>
        <begin position="1"/>
        <end position="20"/>
    </location>
</feature>
<dbReference type="CDD" id="cd00130">
    <property type="entry name" value="PAS"/>
    <property type="match status" value="1"/>
</dbReference>
<dbReference type="InterPro" id="IPR013656">
    <property type="entry name" value="PAS_4"/>
</dbReference>
<dbReference type="Gene3D" id="3.20.20.450">
    <property type="entry name" value="EAL domain"/>
    <property type="match status" value="1"/>
</dbReference>
<dbReference type="CDD" id="cd01949">
    <property type="entry name" value="GGDEF"/>
    <property type="match status" value="1"/>
</dbReference>
<comment type="catalytic activity">
    <reaction evidence="1">
        <text>3',3'-c-di-GMP + H2O = 5'-phosphoguanylyl(3'-&gt;5')guanosine + H(+)</text>
        <dbReference type="Rhea" id="RHEA:24902"/>
        <dbReference type="ChEBI" id="CHEBI:15377"/>
        <dbReference type="ChEBI" id="CHEBI:15378"/>
        <dbReference type="ChEBI" id="CHEBI:58754"/>
        <dbReference type="ChEBI" id="CHEBI:58805"/>
        <dbReference type="EC" id="3.1.4.52"/>
    </reaction>
    <physiologicalReaction direction="left-to-right" evidence="1">
        <dbReference type="Rhea" id="RHEA:24903"/>
    </physiologicalReaction>
</comment>
<dbReference type="FunFam" id="3.30.70.270:FF:000001">
    <property type="entry name" value="Diguanylate cyclase domain protein"/>
    <property type="match status" value="1"/>
</dbReference>